<dbReference type="RefSeq" id="WP_153511489.1">
    <property type="nucleotide sequence ID" value="NZ_CP045652.1"/>
</dbReference>
<dbReference type="Proteomes" id="UP000326921">
    <property type="component" value="Chromosome"/>
</dbReference>
<dbReference type="KEGG" id="sphe:GFH32_10005"/>
<evidence type="ECO:0000313" key="2">
    <source>
        <dbReference type="EMBL" id="QGA26639.1"/>
    </source>
</evidence>
<organism evidence="2 3">
    <name type="scientific">Sphingobacterium zhuxiongii</name>
    <dbReference type="NCBI Taxonomy" id="2662364"/>
    <lineage>
        <taxon>Bacteria</taxon>
        <taxon>Pseudomonadati</taxon>
        <taxon>Bacteroidota</taxon>
        <taxon>Sphingobacteriia</taxon>
        <taxon>Sphingobacteriales</taxon>
        <taxon>Sphingobacteriaceae</taxon>
        <taxon>Sphingobacterium</taxon>
    </lineage>
</organism>
<dbReference type="EMBL" id="CP045652">
    <property type="protein sequence ID" value="QGA26639.1"/>
    <property type="molecule type" value="Genomic_DNA"/>
</dbReference>
<name>A0A5Q0QBT1_9SPHI</name>
<evidence type="ECO:0000313" key="3">
    <source>
        <dbReference type="Proteomes" id="UP000326921"/>
    </source>
</evidence>
<sequence length="97" mass="10470">MSGILNYAFDKLKNKLDASCHDGNVGTSERILSVVAGGFLLGRGIKSIVKHPMTAFSGITLGGALIYRGVTGYCPIKDSIEPKEPEATVIEHRYFVK</sequence>
<dbReference type="Pfam" id="PF11127">
    <property type="entry name" value="YgaP-like_TM"/>
    <property type="match status" value="1"/>
</dbReference>
<evidence type="ECO:0000259" key="1">
    <source>
        <dbReference type="Pfam" id="PF11127"/>
    </source>
</evidence>
<proteinExistence type="predicted"/>
<gene>
    <name evidence="2" type="ORF">GFH32_10005</name>
</gene>
<accession>A0A5Q0QBT1</accession>
<dbReference type="Gene3D" id="6.10.140.1340">
    <property type="match status" value="1"/>
</dbReference>
<protein>
    <submittedName>
        <fullName evidence="2">DUF2892 domain-containing protein</fullName>
    </submittedName>
</protein>
<dbReference type="InterPro" id="IPR021309">
    <property type="entry name" value="YgaP-like_TM"/>
</dbReference>
<feature type="domain" description="Inner membrane protein YgaP-like transmembrane" evidence="1">
    <location>
        <begin position="24"/>
        <end position="76"/>
    </location>
</feature>
<reference evidence="2 3" key="1">
    <citation type="submission" date="2019-10" db="EMBL/GenBank/DDBJ databases">
        <authorList>
            <person name="Dong K."/>
        </authorList>
    </citation>
    <scope>NUCLEOTIDE SEQUENCE [LARGE SCALE GENOMIC DNA]</scope>
    <source>
        <strain evidence="3">dk4302</strain>
    </source>
</reference>
<keyword evidence="3" id="KW-1185">Reference proteome</keyword>
<dbReference type="AlphaFoldDB" id="A0A5Q0QBT1"/>